<dbReference type="InterPro" id="IPR038765">
    <property type="entry name" value="Papain-like_cys_pep_sf"/>
</dbReference>
<dbReference type="Gene3D" id="2.60.40.2250">
    <property type="match status" value="1"/>
</dbReference>
<dbReference type="EMBL" id="CP115965">
    <property type="protein sequence ID" value="WZW97332.1"/>
    <property type="molecule type" value="Genomic_DNA"/>
</dbReference>
<accession>A0ABZ3C4Y2</accession>
<evidence type="ECO:0000313" key="2">
    <source>
        <dbReference type="EMBL" id="WZW97332.1"/>
    </source>
</evidence>
<keyword evidence="3" id="KW-1185">Reference proteome</keyword>
<dbReference type="PANTHER" id="PTHR33490:SF12">
    <property type="entry name" value="BLL5557 PROTEIN"/>
    <property type="match status" value="1"/>
</dbReference>
<gene>
    <name evidence="2" type="ORF">PCC79_10430</name>
</gene>
<dbReference type="Gene3D" id="3.10.620.30">
    <property type="match status" value="1"/>
</dbReference>
<dbReference type="Proteomes" id="UP001434337">
    <property type="component" value="Chromosome"/>
</dbReference>
<dbReference type="SUPFAM" id="SSF54001">
    <property type="entry name" value="Cysteine proteinases"/>
    <property type="match status" value="1"/>
</dbReference>
<dbReference type="InterPro" id="IPR002931">
    <property type="entry name" value="Transglutaminase-like"/>
</dbReference>
<dbReference type="RefSeq" id="WP_232547590.1">
    <property type="nucleotide sequence ID" value="NZ_CP115965.1"/>
</dbReference>
<feature type="domain" description="Transglutaminase-like" evidence="1">
    <location>
        <begin position="162"/>
        <end position="228"/>
    </location>
</feature>
<name>A0ABZ3C4Y2_9ACTN</name>
<dbReference type="Pfam" id="PF01841">
    <property type="entry name" value="Transglut_core"/>
    <property type="match status" value="1"/>
</dbReference>
<protein>
    <submittedName>
        <fullName evidence="2">Transglutaminase family protein</fullName>
    </submittedName>
</protein>
<dbReference type="PANTHER" id="PTHR33490">
    <property type="entry name" value="BLR5614 PROTEIN-RELATED"/>
    <property type="match status" value="1"/>
</dbReference>
<sequence length="286" mass="32462">MTTRTLTIGASFRHVAQLPTPTLAMIEHKHDEVETLSSGWTTTPDIEMTDYTDLYGNVGKRFIMPAGESVYEYRAVVKVPDAVDEADLDAPQLDVADLPEDVLPYLWPSRYCQSDVLGRDAWNLFGDMEPGYRRCMEISNFVHERVQYRTGSTMSWYTAVDAFNNGYGICRDLAHTFIALCRAMNIPARYVSGYLPDMDVPPLPVEMDFHAFTEVYLGDRWWTFDPRHNARRKGHIVISRGRDAVDCALATTFGNPWLKRMIVTTHESDEQGNLLELDGQGRPVQG</sequence>
<organism evidence="2 3">
    <name type="scientific">Propioniciclava soli</name>
    <dbReference type="NCBI Taxonomy" id="2775081"/>
    <lineage>
        <taxon>Bacteria</taxon>
        <taxon>Bacillati</taxon>
        <taxon>Actinomycetota</taxon>
        <taxon>Actinomycetes</taxon>
        <taxon>Propionibacteriales</taxon>
        <taxon>Propionibacteriaceae</taxon>
        <taxon>Propioniciclava</taxon>
    </lineage>
</organism>
<evidence type="ECO:0000313" key="3">
    <source>
        <dbReference type="Proteomes" id="UP001434337"/>
    </source>
</evidence>
<dbReference type="SMART" id="SM00460">
    <property type="entry name" value="TGc"/>
    <property type="match status" value="1"/>
</dbReference>
<proteinExistence type="predicted"/>
<evidence type="ECO:0000259" key="1">
    <source>
        <dbReference type="SMART" id="SM00460"/>
    </source>
</evidence>
<reference evidence="2 3" key="1">
    <citation type="journal article" date="2023" name="Environ Microbiome">
        <title>A coral-associated actinobacterium mitigates coral bleaching under heat stress.</title>
        <authorList>
            <person name="Li J."/>
            <person name="Zou Y."/>
            <person name="Li Q."/>
            <person name="Zhang J."/>
            <person name="Bourne D.G."/>
            <person name="Lyu Y."/>
            <person name="Liu C."/>
            <person name="Zhang S."/>
        </authorList>
    </citation>
    <scope>NUCLEOTIDE SEQUENCE [LARGE SCALE GENOMIC DNA]</scope>
    <source>
        <strain evidence="2 3">SCSIO 13291</strain>
    </source>
</reference>